<reference evidence="2" key="1">
    <citation type="submission" date="2021-01" db="EMBL/GenBank/DDBJ databases">
        <authorList>
            <person name="Kaushik A."/>
        </authorList>
    </citation>
    <scope>NUCLEOTIDE SEQUENCE</scope>
    <source>
        <strain evidence="2">AG1-1A</strain>
    </source>
</reference>
<dbReference type="AlphaFoldDB" id="A0A8H2W9P5"/>
<gene>
    <name evidence="2" type="ORF">RDB_LOCUS4964</name>
</gene>
<organism evidence="2 3">
    <name type="scientific">Rhizoctonia solani</name>
    <dbReference type="NCBI Taxonomy" id="456999"/>
    <lineage>
        <taxon>Eukaryota</taxon>
        <taxon>Fungi</taxon>
        <taxon>Dikarya</taxon>
        <taxon>Basidiomycota</taxon>
        <taxon>Agaricomycotina</taxon>
        <taxon>Agaricomycetes</taxon>
        <taxon>Cantharellales</taxon>
        <taxon>Ceratobasidiaceae</taxon>
        <taxon>Rhizoctonia</taxon>
    </lineage>
</organism>
<name>A0A8H2W9P5_9AGAM</name>
<dbReference type="GO" id="GO:0010181">
    <property type="term" value="F:FMN binding"/>
    <property type="evidence" value="ECO:0007669"/>
    <property type="project" value="InterPro"/>
</dbReference>
<dbReference type="SUPFAM" id="SSF51395">
    <property type="entry name" value="FMN-linked oxidoreductases"/>
    <property type="match status" value="1"/>
</dbReference>
<comment type="caution">
    <text evidence="2">The sequence shown here is derived from an EMBL/GenBank/DDBJ whole genome shotgun (WGS) entry which is preliminary data.</text>
</comment>
<dbReference type="FunFam" id="3.20.20.70:FF:000138">
    <property type="entry name" value="NADPH dehydrogenase 1"/>
    <property type="match status" value="1"/>
</dbReference>
<dbReference type="InterPro" id="IPR013785">
    <property type="entry name" value="Aldolase_TIM"/>
</dbReference>
<dbReference type="EMBL" id="CAJMWR010000085">
    <property type="protein sequence ID" value="CAE6343211.1"/>
    <property type="molecule type" value="Genomic_DNA"/>
</dbReference>
<dbReference type="Gene3D" id="3.20.20.70">
    <property type="entry name" value="Aldolase class I"/>
    <property type="match status" value="1"/>
</dbReference>
<dbReference type="CDD" id="cd02933">
    <property type="entry name" value="OYE_like_FMN"/>
    <property type="match status" value="1"/>
</dbReference>
<dbReference type="Proteomes" id="UP000663840">
    <property type="component" value="Unassembled WGS sequence"/>
</dbReference>
<evidence type="ECO:0000313" key="2">
    <source>
        <dbReference type="EMBL" id="CAE6343211.1"/>
    </source>
</evidence>
<dbReference type="PANTHER" id="PTHR22893">
    <property type="entry name" value="NADH OXIDOREDUCTASE-RELATED"/>
    <property type="match status" value="1"/>
</dbReference>
<proteinExistence type="predicted"/>
<dbReference type="InterPro" id="IPR045247">
    <property type="entry name" value="Oye-like"/>
</dbReference>
<evidence type="ECO:0000259" key="1">
    <source>
        <dbReference type="Pfam" id="PF00724"/>
    </source>
</evidence>
<accession>A0A8H2W9P5</accession>
<protein>
    <recommendedName>
        <fullName evidence="1">NADH:flavin oxidoreductase/NADH oxidase N-terminal domain-containing protein</fullName>
    </recommendedName>
</protein>
<dbReference type="Pfam" id="PF00724">
    <property type="entry name" value="Oxidored_FMN"/>
    <property type="match status" value="1"/>
</dbReference>
<dbReference type="PANTHER" id="PTHR22893:SF91">
    <property type="entry name" value="NADPH DEHYDROGENASE 2-RELATED"/>
    <property type="match status" value="1"/>
</dbReference>
<feature type="domain" description="NADH:flavin oxidoreductase/NADH oxidase N-terminal" evidence="1">
    <location>
        <begin position="25"/>
        <end position="367"/>
    </location>
</feature>
<sequence>MLLHSPPSFCPLIHSLVDTAMSQPKLFTPISVGDMILSHRIILAPLTRCRADNEHIHHDIAVEYYSQRAATPGTLLISEAVIISPEAGGYDNIPGIWNKRQIAGWKKVADAVHKRGSYIFLQLWAGGRAADPRILEKEGHPYVSSSPSLLERPGYPNVAPRELSKREIKDYIESYARAAKNAVYEAGFDGVEIHAANGYLIDQFNQDVCNKRTDEYGGSVENRSRFVLEVLEAVVKEVGMKRTGIRFSPWARFQGMRMKNPIPTFAYLVSEIAQQYSDLAYLHFIEPVASGSSGAEDESRDRDPVNGMPTSNDFARVIWQPRPFFSAGGFRPELAFLEAETRDICVVFGRYFISNPDLPERLRHGTPLSAYNRGTFYTPGPEAAKGYVDYPEAGRERGPTKVDAV</sequence>
<evidence type="ECO:0000313" key="3">
    <source>
        <dbReference type="Proteomes" id="UP000663840"/>
    </source>
</evidence>
<dbReference type="GO" id="GO:0003959">
    <property type="term" value="F:NADPH dehydrogenase activity"/>
    <property type="evidence" value="ECO:0007669"/>
    <property type="project" value="TreeGrafter"/>
</dbReference>
<dbReference type="InterPro" id="IPR001155">
    <property type="entry name" value="OxRdtase_FMN_N"/>
</dbReference>